<comment type="caution">
    <text evidence="1">The sequence shown here is derived from an EMBL/GenBank/DDBJ whole genome shotgun (WGS) entry which is preliminary data.</text>
</comment>
<dbReference type="Proteomes" id="UP001152797">
    <property type="component" value="Unassembled WGS sequence"/>
</dbReference>
<evidence type="ECO:0000313" key="2">
    <source>
        <dbReference type="EMBL" id="CAL4769695.1"/>
    </source>
</evidence>
<reference evidence="2 3" key="2">
    <citation type="submission" date="2024-05" db="EMBL/GenBank/DDBJ databases">
        <authorList>
            <person name="Chen Y."/>
            <person name="Shah S."/>
            <person name="Dougan E. K."/>
            <person name="Thang M."/>
            <person name="Chan C."/>
        </authorList>
    </citation>
    <scope>NUCLEOTIDE SEQUENCE [LARGE SCALE GENOMIC DNA]</scope>
</reference>
<dbReference type="AlphaFoldDB" id="A0A9P1FNA4"/>
<dbReference type="EMBL" id="CAMXCT010000711">
    <property type="protein sequence ID" value="CAI3982383.1"/>
    <property type="molecule type" value="Genomic_DNA"/>
</dbReference>
<dbReference type="EMBL" id="CAMXCT030000711">
    <property type="protein sequence ID" value="CAL4769695.1"/>
    <property type="molecule type" value="Genomic_DNA"/>
</dbReference>
<accession>A0A9P1FNA4</accession>
<evidence type="ECO:0000313" key="3">
    <source>
        <dbReference type="Proteomes" id="UP001152797"/>
    </source>
</evidence>
<dbReference type="EMBL" id="CAMXCT020000711">
    <property type="protein sequence ID" value="CAL1135758.1"/>
    <property type="molecule type" value="Genomic_DNA"/>
</dbReference>
<sequence length="117" mass="12617">MVILTTCALAMSPSSPSSPSSLSFVHAQRQQVSSSQCQHASRCVPSRPSWTALSATYSPAGPGEEWTPEQEQLVMEQVLGRVPAASKETTSLSAEFAPQCVNFDALSRCSPFMLKWP</sequence>
<organism evidence="1">
    <name type="scientific">Cladocopium goreaui</name>
    <dbReference type="NCBI Taxonomy" id="2562237"/>
    <lineage>
        <taxon>Eukaryota</taxon>
        <taxon>Sar</taxon>
        <taxon>Alveolata</taxon>
        <taxon>Dinophyceae</taxon>
        <taxon>Suessiales</taxon>
        <taxon>Symbiodiniaceae</taxon>
        <taxon>Cladocopium</taxon>
    </lineage>
</organism>
<protein>
    <submittedName>
        <fullName evidence="2">DnaJ-like subfamily B member 7</fullName>
    </submittedName>
</protein>
<gene>
    <name evidence="1" type="ORF">C1SCF055_LOCUS10085</name>
</gene>
<name>A0A9P1FNA4_9DINO</name>
<keyword evidence="3" id="KW-1185">Reference proteome</keyword>
<reference evidence="1" key="1">
    <citation type="submission" date="2022-10" db="EMBL/GenBank/DDBJ databases">
        <authorList>
            <person name="Chen Y."/>
            <person name="Dougan E. K."/>
            <person name="Chan C."/>
            <person name="Rhodes N."/>
            <person name="Thang M."/>
        </authorList>
    </citation>
    <scope>NUCLEOTIDE SEQUENCE</scope>
</reference>
<evidence type="ECO:0000313" key="1">
    <source>
        <dbReference type="EMBL" id="CAI3982383.1"/>
    </source>
</evidence>
<proteinExistence type="predicted"/>